<name>A0A811T6M6_9EURY</name>
<keyword evidence="1" id="KW-0732">Signal</keyword>
<feature type="transmembrane region" description="Helical" evidence="3">
    <location>
        <begin position="190"/>
        <end position="206"/>
    </location>
</feature>
<feature type="region of interest" description="Disordered" evidence="2">
    <location>
        <begin position="130"/>
        <end position="183"/>
    </location>
</feature>
<evidence type="ECO:0000256" key="1">
    <source>
        <dbReference type="ARBA" id="ARBA00022729"/>
    </source>
</evidence>
<evidence type="ECO:0000313" key="5">
    <source>
        <dbReference type="EMBL" id="CAD6491528.1"/>
    </source>
</evidence>
<evidence type="ECO:0000256" key="2">
    <source>
        <dbReference type="SAM" id="MobiDB-lite"/>
    </source>
</evidence>
<feature type="compositionally biased region" description="Low complexity" evidence="2">
    <location>
        <begin position="150"/>
        <end position="176"/>
    </location>
</feature>
<proteinExistence type="predicted"/>
<dbReference type="Proteomes" id="UP000637195">
    <property type="component" value="Unassembled WGS sequence"/>
</dbReference>
<dbReference type="AlphaFoldDB" id="A0A811T6M6"/>
<dbReference type="Pfam" id="PF18204">
    <property type="entry name" value="PGF-CTERM"/>
    <property type="match status" value="1"/>
</dbReference>
<evidence type="ECO:0000259" key="4">
    <source>
        <dbReference type="Pfam" id="PF18204"/>
    </source>
</evidence>
<evidence type="ECO:0000313" key="6">
    <source>
        <dbReference type="Proteomes" id="UP000637195"/>
    </source>
</evidence>
<keyword evidence="3" id="KW-0472">Membrane</keyword>
<organism evidence="5 6">
    <name type="scientific">Candidatus Argoarchaeum ethanivorans</name>
    <dbReference type="NCBI Taxonomy" id="2608793"/>
    <lineage>
        <taxon>Archaea</taxon>
        <taxon>Methanobacteriati</taxon>
        <taxon>Methanobacteriota</taxon>
        <taxon>Stenosarchaea group</taxon>
        <taxon>Methanomicrobia</taxon>
        <taxon>Methanosarcinales</taxon>
        <taxon>Methanosarcinales incertae sedis</taxon>
        <taxon>GOM Arc I cluster</taxon>
        <taxon>Candidatus Argoarchaeum</taxon>
    </lineage>
</organism>
<feature type="domain" description="PGF-CTERM archaeal protein-sorting signal" evidence="4">
    <location>
        <begin position="185"/>
        <end position="208"/>
    </location>
</feature>
<keyword evidence="3" id="KW-0812">Transmembrane</keyword>
<protein>
    <recommendedName>
        <fullName evidence="4">PGF-CTERM archaeal protein-sorting signal domain-containing protein</fullName>
    </recommendedName>
</protein>
<evidence type="ECO:0000256" key="3">
    <source>
        <dbReference type="SAM" id="Phobius"/>
    </source>
</evidence>
<sequence length="213" mass="21939">MESKKNRIMISAFAICIVSAALVSATASAVSLPFEISGYVFNADGSACNGPTIAITNLNTGETFSTMTLPSSNYYCTKPAPSLDDVSEGNVLQFNVTAGLESGAIEHHISALDLNRAALQFNITISEGGAKGGSVVEGEQTPPMPPLPGGPNTTPVTTPTPEEEGQAPTATPTTAPSEEEEGKGIPGFEAVYAIIGFIATILYLTLRRKGGGS</sequence>
<reference evidence="5" key="1">
    <citation type="submission" date="2020-10" db="EMBL/GenBank/DDBJ databases">
        <authorList>
            <person name="Hahn C.J."/>
            <person name="Laso-Perez R."/>
            <person name="Vulcano F."/>
            <person name="Vaziourakis K.-M."/>
            <person name="Stokke R."/>
            <person name="Steen I.H."/>
            <person name="Teske A."/>
            <person name="Boetius A."/>
            <person name="Liebeke M."/>
            <person name="Amann R."/>
            <person name="Knittel K."/>
        </authorList>
    </citation>
    <scope>NUCLEOTIDE SEQUENCE</scope>
    <source>
        <strain evidence="5">Gfbio:e3339647-f889-4370-9287-4fb5cb688e4c:AG393N10_GoMArc1</strain>
    </source>
</reference>
<dbReference type="InterPro" id="IPR026371">
    <property type="entry name" value="PGF_CTERM"/>
</dbReference>
<accession>A0A811T6M6</accession>
<dbReference type="EMBL" id="CAJHIM010000008">
    <property type="protein sequence ID" value="CAD6491528.1"/>
    <property type="molecule type" value="Genomic_DNA"/>
</dbReference>
<gene>
    <name evidence="5" type="ORF">ANIMEMIM_00158</name>
</gene>
<keyword evidence="3" id="KW-1133">Transmembrane helix</keyword>
<comment type="caution">
    <text evidence="5">The sequence shown here is derived from an EMBL/GenBank/DDBJ whole genome shotgun (WGS) entry which is preliminary data.</text>
</comment>